<sequence>MKKATIKIVTGAIIASTIISGVNVPYNVLAQAEETTSTTLVGTTISSKTEVPALINGDFENPLVNPAAVHNFTTFNETEVPGWHTTASDHLIDILKNGFNEDAGLPNVTTPFGKQWAELNGTQPAALYQDIPTTPGTKVRWQVYHKGRLGKDTALVEFGKPNGTLVQQANMVDDRFEWGLYTGTYTIPAGQTTTRFQFRSVSAAGGNQAQGNFLDNVRFAVPSELEVSGEFSQSFTRIAQAVDYNVHVANVGGMPAANNTVTVKIPEELTYTAGSLSSSNTTISNEQYNAATRTLTFSVGTLDKDAEADIAIPLTGKTIATAATPDTSVTYNDENFDEDVYTADSTDTSIKVIAPSVLAVENGMPTVMQANKTYKPQFVIENTGGMASQSTDMTIQIPEEMEYQEDTVMVDGVAVTASYDASTKTLTVPVGNIQNGATSKVTFDVKAIASGTAIPTQTTVTHQDTGLTDKTYTTKSNTVYTDISSNEAPTITGDTVTKVNPNSTFDPMSTMSATDDEDGNLTSEIQVVSNDVDTSTPGTYHVTYSVKDSDDNEGTFTRTVIVTEAPVITGDAVTKVNPNSLFDAMSSMEATDEEDGDITENITVVSNNVDTKTPGNYEVTYKVIDSDGNEATFTRTVIVTEAPVITGDAITKVNPDATFDPKSTMEATDKEDGDLTDSIQVVTNDVDTSTVGTYHVTYSVTDSDGNKATFTRTVIVTEAPIITGDATTKVNPGATFDPKSTMKANDTEDGDLTSAIKVVSNDVDTSVPGTYHVTYSVVDSDGNKGTFTRTVIVTEPPVITGKATITSNPGQLVDGKALLTATDKEDGDLTDEIKVVSSTVDINTPGTYKILYSVTDSDGNTATFTQTVIITEPPVITGEATTKVNPNSLFDAMSSMKATDKEDGDITENITVESNNVDTSKSGSYKVTYKVIDSDGNEATFTRTVIVTEAPVITGEATTKVNPNSTFDAMSSMKATDKEDGDITKNITVESNNVDTKTPGNYKVTYKVIDSDGNEATFTRTVIVTEAPVITGEATTKVNPNSLFDAMSSMKATDKEDGDITENITVESNNVDTSKSGSYKVTYKVIDSDGNEATFTRTVIVTEAPVITGEATTKVNPNSLFDAMSSMKATDKEDGDLTKNITVESNNVDTKTPGNYEVTYKVVDSDGNEATFTRTVIVTEVPVITGEATTKVNPNSLFDVMSSMKATDKEDGDLTKNITVESNNVDTSKSGSYKVIYKVVDADGRKRNDIYTHSYRDRSASHHRRSDNKSKSKQPI</sequence>
<dbReference type="PROSITE" id="PS50268">
    <property type="entry name" value="CADHERIN_2"/>
    <property type="match status" value="2"/>
</dbReference>
<dbReference type="PANTHER" id="PTHR24273:SF32">
    <property type="entry name" value="HYALIN"/>
    <property type="match status" value="1"/>
</dbReference>
<dbReference type="PANTHER" id="PTHR24273">
    <property type="entry name" value="FI04643P-RELATED"/>
    <property type="match status" value="1"/>
</dbReference>
<dbReference type="Gene3D" id="2.60.40.10">
    <property type="entry name" value="Immunoglobulins"/>
    <property type="match status" value="10"/>
</dbReference>
<feature type="domain" description="Cadherin" evidence="2">
    <location>
        <begin position="809"/>
        <end position="953"/>
    </location>
</feature>
<dbReference type="GO" id="GO:0007156">
    <property type="term" value="P:homophilic cell adhesion via plasma membrane adhesion molecules"/>
    <property type="evidence" value="ECO:0007669"/>
    <property type="project" value="InterPro"/>
</dbReference>
<reference evidence="3 4" key="2">
    <citation type="submission" date="2020-08" db="EMBL/GenBank/DDBJ databases">
        <title>Listeria ohnekaius sp. nov. and Listeria portnoyii sp. nov. isolated from non-agricultural and natural environments.</title>
        <authorList>
            <person name="Weller D."/>
            <person name="Belias A.M."/>
            <person name="Liao J."/>
            <person name="Guo S."/>
            <person name="Orsi R.H."/>
            <person name="Wiedmann M."/>
        </authorList>
    </citation>
    <scope>NUCLEOTIDE SEQUENCE [LARGE SCALE GENOMIC DNA]</scope>
    <source>
        <strain evidence="3 4">FSL W9-0585</strain>
    </source>
</reference>
<dbReference type="InterPro" id="IPR002126">
    <property type="entry name" value="Cadherin-like_dom"/>
</dbReference>
<dbReference type="InterPro" id="IPR013783">
    <property type="entry name" value="Ig-like_fold"/>
</dbReference>
<comment type="caution">
    <text evidence="3">The sequence shown here is derived from an EMBL/GenBank/DDBJ whole genome shotgun (WGS) entry which is preliminary data.</text>
</comment>
<evidence type="ECO:0000259" key="2">
    <source>
        <dbReference type="PROSITE" id="PS50268"/>
    </source>
</evidence>
<name>A0A7W1T6L9_9LIST</name>
<evidence type="ECO:0000313" key="4">
    <source>
        <dbReference type="Proteomes" id="UP000548787"/>
    </source>
</evidence>
<dbReference type="RefSeq" id="WP_181676456.1">
    <property type="nucleotide sequence ID" value="NZ_JABJVM010000006.1"/>
</dbReference>
<proteinExistence type="predicted"/>
<dbReference type="AlphaFoldDB" id="A0A7W1T6L9"/>
<feature type="region of interest" description="Disordered" evidence="1">
    <location>
        <begin position="1252"/>
        <end position="1276"/>
    </location>
</feature>
<organism evidence="3 4">
    <name type="scientific">Listeria rustica</name>
    <dbReference type="NCBI Taxonomy" id="2713503"/>
    <lineage>
        <taxon>Bacteria</taxon>
        <taxon>Bacillati</taxon>
        <taxon>Bacillota</taxon>
        <taxon>Bacilli</taxon>
        <taxon>Bacillales</taxon>
        <taxon>Listeriaceae</taxon>
        <taxon>Listeria</taxon>
    </lineage>
</organism>
<evidence type="ECO:0000256" key="1">
    <source>
        <dbReference type="SAM" id="MobiDB-lite"/>
    </source>
</evidence>
<dbReference type="Pfam" id="PF16403">
    <property type="entry name" value="Bact_surface_Ig-like"/>
    <property type="match status" value="10"/>
</dbReference>
<evidence type="ECO:0000313" key="3">
    <source>
        <dbReference type="EMBL" id="MBA3926271.1"/>
    </source>
</evidence>
<dbReference type="GO" id="GO:0016020">
    <property type="term" value="C:membrane"/>
    <property type="evidence" value="ECO:0007669"/>
    <property type="project" value="InterPro"/>
</dbReference>
<feature type="domain" description="Cadherin" evidence="2">
    <location>
        <begin position="983"/>
        <end position="1107"/>
    </location>
</feature>
<accession>A0A7W1T6L9</accession>
<keyword evidence="4" id="KW-1185">Reference proteome</keyword>
<reference evidence="3 4" key="1">
    <citation type="submission" date="2020-05" db="EMBL/GenBank/DDBJ databases">
        <authorList>
            <person name="Carlin C.R."/>
        </authorList>
    </citation>
    <scope>NUCLEOTIDE SEQUENCE [LARGE SCALE GENOMIC DNA]</scope>
    <source>
        <strain evidence="3 4">FSL W9-0585</strain>
    </source>
</reference>
<dbReference type="Proteomes" id="UP000548787">
    <property type="component" value="Unassembled WGS sequence"/>
</dbReference>
<dbReference type="InterPro" id="IPR032179">
    <property type="entry name" value="Cry22Aa_Ig-like"/>
</dbReference>
<protein>
    <submittedName>
        <fullName evidence="3">DUF5011 domain-containing protein</fullName>
    </submittedName>
</protein>
<dbReference type="GO" id="GO:0005509">
    <property type="term" value="F:calcium ion binding"/>
    <property type="evidence" value="ECO:0007669"/>
    <property type="project" value="InterPro"/>
</dbReference>
<gene>
    <name evidence="3" type="ORF">HPK16_07950</name>
</gene>
<dbReference type="EMBL" id="JABJVM010000006">
    <property type="protein sequence ID" value="MBA3926271.1"/>
    <property type="molecule type" value="Genomic_DNA"/>
</dbReference>